<dbReference type="EMBL" id="QKNV01000138">
    <property type="protein sequence ID" value="PZA20847.1"/>
    <property type="molecule type" value="Genomic_DNA"/>
</dbReference>
<dbReference type="Proteomes" id="UP000247602">
    <property type="component" value="Unassembled WGS sequence"/>
</dbReference>
<name>A0A323V7J0_9ACTN</name>
<evidence type="ECO:0000313" key="3">
    <source>
        <dbReference type="Proteomes" id="UP000247602"/>
    </source>
</evidence>
<reference evidence="1 4" key="2">
    <citation type="submission" date="2020-08" db="EMBL/GenBank/DDBJ databases">
        <title>Sequencing the genomes of 1000 actinobacteria strains.</title>
        <authorList>
            <person name="Klenk H.-P."/>
        </authorList>
    </citation>
    <scope>NUCLEOTIDE SEQUENCE [LARGE SCALE GENOMIC DNA]</scope>
    <source>
        <strain evidence="1 4">DSM 16678</strain>
    </source>
</reference>
<sequence>MTTTDRPMPPLQADERATLAGWLDFYRATLLGKCDGLTDDQLRTPAAPPSTLTLLGLVQHAAEVERNWFRRVLLGEDVPAIYDGADDASGHDGGFDLADDATFAAARATWEDEVARSRDACAARGLDETSPFMGGQVTLRWVYSHMIGEYARHAGHADLLRERIDGATGT</sequence>
<dbReference type="Pfam" id="PF04978">
    <property type="entry name" value="MST"/>
    <property type="match status" value="1"/>
</dbReference>
<dbReference type="RefSeq" id="WP_110552741.1">
    <property type="nucleotide sequence ID" value="NZ_JACIBU010000001.1"/>
</dbReference>
<keyword evidence="3" id="KW-1185">Reference proteome</keyword>
<comment type="caution">
    <text evidence="2">The sequence shown here is derived from an EMBL/GenBank/DDBJ whole genome shotgun (WGS) entry which is preliminary data.</text>
</comment>
<dbReference type="InterPro" id="IPR034660">
    <property type="entry name" value="DinB/YfiT-like"/>
</dbReference>
<dbReference type="EMBL" id="JACIBU010000001">
    <property type="protein sequence ID" value="MBB3675322.1"/>
    <property type="molecule type" value="Genomic_DNA"/>
</dbReference>
<accession>A0A323V7J0</accession>
<reference evidence="2 3" key="1">
    <citation type="submission" date="2018-06" db="EMBL/GenBank/DDBJ databases">
        <title>Draft genome sequence of Modestobacter versicolor CP153-2.</title>
        <authorList>
            <person name="Gundlapally S.R."/>
        </authorList>
    </citation>
    <scope>NUCLEOTIDE SEQUENCE [LARGE SCALE GENOMIC DNA]</scope>
    <source>
        <strain evidence="2 3">CP153-2</strain>
    </source>
</reference>
<evidence type="ECO:0000313" key="2">
    <source>
        <dbReference type="EMBL" id="PZA20847.1"/>
    </source>
</evidence>
<evidence type="ECO:0000313" key="4">
    <source>
        <dbReference type="Proteomes" id="UP000580718"/>
    </source>
</evidence>
<proteinExistence type="predicted"/>
<gene>
    <name evidence="2" type="ORF">DMO24_13355</name>
    <name evidence="1" type="ORF">FHX36_001057</name>
</gene>
<dbReference type="InterPro" id="IPR007061">
    <property type="entry name" value="MST-like"/>
</dbReference>
<dbReference type="Gene3D" id="1.20.120.450">
    <property type="entry name" value="dinb family like domain"/>
    <property type="match status" value="1"/>
</dbReference>
<dbReference type="SUPFAM" id="SSF109854">
    <property type="entry name" value="DinB/YfiT-like putative metalloenzymes"/>
    <property type="match status" value="1"/>
</dbReference>
<protein>
    <submittedName>
        <fullName evidence="2">Mini-circle protein</fullName>
    </submittedName>
    <submittedName>
        <fullName evidence="1">Putative damage-inducible protein DinB</fullName>
    </submittedName>
</protein>
<dbReference type="AlphaFoldDB" id="A0A323V7J0"/>
<dbReference type="OrthoDB" id="4548523at2"/>
<evidence type="ECO:0000313" key="1">
    <source>
        <dbReference type="EMBL" id="MBB3675322.1"/>
    </source>
</evidence>
<organism evidence="2 3">
    <name type="scientific">Modestobacter versicolor</name>
    <dbReference type="NCBI Taxonomy" id="429133"/>
    <lineage>
        <taxon>Bacteria</taxon>
        <taxon>Bacillati</taxon>
        <taxon>Actinomycetota</taxon>
        <taxon>Actinomycetes</taxon>
        <taxon>Geodermatophilales</taxon>
        <taxon>Geodermatophilaceae</taxon>
        <taxon>Modestobacter</taxon>
    </lineage>
</organism>
<dbReference type="Proteomes" id="UP000580718">
    <property type="component" value="Unassembled WGS sequence"/>
</dbReference>